<dbReference type="OrthoDB" id="2372305at2759"/>
<feature type="compositionally biased region" description="Low complexity" evidence="1">
    <location>
        <begin position="1"/>
        <end position="10"/>
    </location>
</feature>
<evidence type="ECO:0000313" key="3">
    <source>
        <dbReference type="Proteomes" id="UP000444721"/>
    </source>
</evidence>
<dbReference type="EMBL" id="VFQX01000028">
    <property type="protein sequence ID" value="KAF0978883.1"/>
    <property type="molecule type" value="Genomic_DNA"/>
</dbReference>
<feature type="region of interest" description="Disordered" evidence="1">
    <location>
        <begin position="1"/>
        <end position="45"/>
    </location>
</feature>
<dbReference type="VEuPathDB" id="AmoebaDB:NF0008910"/>
<feature type="compositionally biased region" description="Polar residues" evidence="1">
    <location>
        <begin position="18"/>
        <end position="45"/>
    </location>
</feature>
<keyword evidence="3" id="KW-1185">Reference proteome</keyword>
<feature type="region of interest" description="Disordered" evidence="1">
    <location>
        <begin position="232"/>
        <end position="251"/>
    </location>
</feature>
<dbReference type="RefSeq" id="XP_044563596.1">
    <property type="nucleotide sequence ID" value="XM_044705094.1"/>
</dbReference>
<dbReference type="AlphaFoldDB" id="A0A6A5BLJ2"/>
<name>A0A6A5BLJ2_NAEFO</name>
<dbReference type="GeneID" id="68109171"/>
<dbReference type="Proteomes" id="UP000444721">
    <property type="component" value="Unassembled WGS sequence"/>
</dbReference>
<organism evidence="2 3">
    <name type="scientific">Naegleria fowleri</name>
    <name type="common">Brain eating amoeba</name>
    <dbReference type="NCBI Taxonomy" id="5763"/>
    <lineage>
        <taxon>Eukaryota</taxon>
        <taxon>Discoba</taxon>
        <taxon>Heterolobosea</taxon>
        <taxon>Tetramitia</taxon>
        <taxon>Eutetramitia</taxon>
        <taxon>Vahlkampfiidae</taxon>
        <taxon>Naegleria</taxon>
    </lineage>
</organism>
<evidence type="ECO:0000313" key="2">
    <source>
        <dbReference type="EMBL" id="KAF0978883.1"/>
    </source>
</evidence>
<accession>A0A6A5BLJ2</accession>
<feature type="compositionally biased region" description="Low complexity" evidence="1">
    <location>
        <begin position="242"/>
        <end position="251"/>
    </location>
</feature>
<gene>
    <name evidence="2" type="ORF">FDP41_001953</name>
</gene>
<protein>
    <submittedName>
        <fullName evidence="2">Uncharacterized protein</fullName>
    </submittedName>
</protein>
<proteinExistence type="predicted"/>
<reference evidence="2 3" key="1">
    <citation type="journal article" date="2019" name="Sci. Rep.">
        <title>Nanopore sequencing improves the draft genome of the human pathogenic amoeba Naegleria fowleri.</title>
        <authorList>
            <person name="Liechti N."/>
            <person name="Schurch N."/>
            <person name="Bruggmann R."/>
            <person name="Wittwer M."/>
        </authorList>
    </citation>
    <scope>NUCLEOTIDE SEQUENCE [LARGE SCALE GENOMIC DNA]</scope>
    <source>
        <strain evidence="2 3">ATCC 30894</strain>
    </source>
</reference>
<dbReference type="VEuPathDB" id="AmoebaDB:NfTy_033400"/>
<sequence length="262" mass="29285">MSESQQQQQEPSVEALSQEPQRAQENSQVTDSSSKNDTHFTPSSSVPILHQASTISNPIHYTTDLLVQQYSHLLLNSIHNGDDQSQIIKQIDTIIESLLKRCDELGEQLDFIHSTYYSMIQQQEPSSVETRCSLATSETKQSNDPISTNTTTITASTNTTTVHHLLNMMIHVKEAYQRIDNLLQYVTHVKEKVNSLDTKLSEFEKHKNSVSGSTAKVTRVVSSLFGGIFSKGGSSSHHESSNNESQQQASQISFNKEDYLLL</sequence>
<evidence type="ECO:0000256" key="1">
    <source>
        <dbReference type="SAM" id="MobiDB-lite"/>
    </source>
</evidence>
<dbReference type="VEuPathDB" id="AmoebaDB:FDP41_001953"/>
<comment type="caution">
    <text evidence="2">The sequence shown here is derived from an EMBL/GenBank/DDBJ whole genome shotgun (WGS) entry which is preliminary data.</text>
</comment>